<evidence type="ECO:0000256" key="1">
    <source>
        <dbReference type="ARBA" id="ARBA00009199"/>
    </source>
</evidence>
<reference evidence="5" key="1">
    <citation type="journal article" date="2019" name="Int. J. Syst. Evol. Microbiol.">
        <title>The Global Catalogue of Microorganisms (GCM) 10K type strain sequencing project: providing services to taxonomists for standard genome sequencing and annotation.</title>
        <authorList>
            <consortium name="The Broad Institute Genomics Platform"/>
            <consortium name="The Broad Institute Genome Sequencing Center for Infectious Disease"/>
            <person name="Wu L."/>
            <person name="Ma J."/>
        </authorList>
    </citation>
    <scope>NUCLEOTIDE SEQUENCE [LARGE SCALE GENOMIC DNA]</scope>
    <source>
        <strain evidence="5">KCTC 19466</strain>
    </source>
</reference>
<feature type="compositionally biased region" description="Basic and acidic residues" evidence="2">
    <location>
        <begin position="266"/>
        <end position="277"/>
    </location>
</feature>
<dbReference type="InterPro" id="IPR023631">
    <property type="entry name" value="Amidase_dom"/>
</dbReference>
<protein>
    <submittedName>
        <fullName evidence="4">Amidase</fullName>
    </submittedName>
</protein>
<gene>
    <name evidence="4" type="ORF">GCM10008096_25140</name>
</gene>
<dbReference type="InterPro" id="IPR000120">
    <property type="entry name" value="Amidase"/>
</dbReference>
<comment type="similarity">
    <text evidence="1">Belongs to the amidase family.</text>
</comment>
<feature type="region of interest" description="Disordered" evidence="2">
    <location>
        <begin position="263"/>
        <end position="300"/>
    </location>
</feature>
<dbReference type="EMBL" id="BMXK01000011">
    <property type="protein sequence ID" value="GHD11003.1"/>
    <property type="molecule type" value="Genomic_DNA"/>
</dbReference>
<feature type="domain" description="Amidase" evidence="3">
    <location>
        <begin position="26"/>
        <end position="497"/>
    </location>
</feature>
<dbReference type="PROSITE" id="PS00571">
    <property type="entry name" value="AMIDASES"/>
    <property type="match status" value="1"/>
</dbReference>
<sequence length="519" mass="53238">MHIEEYTVRQLRETILSGELSAREAAAAHLDRIADADAGLGAFVKVTADQAMTTAAGLDRSWAAAGAGSRRARLGALHGVPVAWKDLWDVVGVPTMRGTAAFEPAVADANSAVVSQVHAHGAVSLGKTQVPEFGLACYSENLVSPPSRNPLDPALTSGGSSGGSAAAVAAGMLPGAIGSDAGGSIRIPASACGLVGLKPGYGVVPADLQAARALDPGAEMRAGAFHVTRTNAPRMAVSGPIAHDAADAGALFDALMGSTRPGGAGRFEEAALSRDPGRFAPTPRASGGRSGAGPQPGRPLRVGISTASPFESVYPISISAEARAALDAAVAALGAAGHRVEEADLSYDPRYGDSFYTTWTSGLADIPLRDGAEERLGVLARDFRAAALARDEATILSAANILLDIARDFRTQWGAYDVVLTPAMATTPPPVGYFTGDPQDPHDGATDYRLQCQYTPFTSMVNVSQLPAIAIPTLTTENGLSMGVQMIGRAGSEAQLLALAGQLVPYFDTSPSSPSIEFA</sequence>
<dbReference type="PANTHER" id="PTHR11895:SF7">
    <property type="entry name" value="GLUTAMYL-TRNA(GLN) AMIDOTRANSFERASE SUBUNIT A, MITOCHONDRIAL"/>
    <property type="match status" value="1"/>
</dbReference>
<evidence type="ECO:0000313" key="4">
    <source>
        <dbReference type="EMBL" id="GHD11003.1"/>
    </source>
</evidence>
<evidence type="ECO:0000256" key="2">
    <source>
        <dbReference type="SAM" id="MobiDB-lite"/>
    </source>
</evidence>
<evidence type="ECO:0000313" key="5">
    <source>
        <dbReference type="Proteomes" id="UP000642819"/>
    </source>
</evidence>
<dbReference type="SUPFAM" id="SSF75304">
    <property type="entry name" value="Amidase signature (AS) enzymes"/>
    <property type="match status" value="1"/>
</dbReference>
<dbReference type="Proteomes" id="UP000642819">
    <property type="component" value="Unassembled WGS sequence"/>
</dbReference>
<dbReference type="InterPro" id="IPR020556">
    <property type="entry name" value="Amidase_CS"/>
</dbReference>
<name>A0ABQ3GJM9_9MICC</name>
<dbReference type="RefSeq" id="WP_189350936.1">
    <property type="nucleotide sequence ID" value="NZ_BMXK01000011.1"/>
</dbReference>
<dbReference type="Pfam" id="PF01425">
    <property type="entry name" value="Amidase"/>
    <property type="match status" value="1"/>
</dbReference>
<keyword evidence="5" id="KW-1185">Reference proteome</keyword>
<accession>A0ABQ3GJM9</accession>
<proteinExistence type="inferred from homology"/>
<organism evidence="4 5">
    <name type="scientific">Zhihengliuella salsuginis</name>
    <dbReference type="NCBI Taxonomy" id="578222"/>
    <lineage>
        <taxon>Bacteria</taxon>
        <taxon>Bacillati</taxon>
        <taxon>Actinomycetota</taxon>
        <taxon>Actinomycetes</taxon>
        <taxon>Micrococcales</taxon>
        <taxon>Micrococcaceae</taxon>
        <taxon>Zhihengliuella</taxon>
    </lineage>
</organism>
<comment type="caution">
    <text evidence="4">The sequence shown here is derived from an EMBL/GenBank/DDBJ whole genome shotgun (WGS) entry which is preliminary data.</text>
</comment>
<dbReference type="PANTHER" id="PTHR11895">
    <property type="entry name" value="TRANSAMIDASE"/>
    <property type="match status" value="1"/>
</dbReference>
<evidence type="ECO:0000259" key="3">
    <source>
        <dbReference type="Pfam" id="PF01425"/>
    </source>
</evidence>
<dbReference type="InterPro" id="IPR036928">
    <property type="entry name" value="AS_sf"/>
</dbReference>
<dbReference type="Gene3D" id="3.90.1300.10">
    <property type="entry name" value="Amidase signature (AS) domain"/>
    <property type="match status" value="1"/>
</dbReference>